<evidence type="ECO:0000256" key="4">
    <source>
        <dbReference type="ARBA" id="ARBA00022475"/>
    </source>
</evidence>
<dbReference type="PANTHER" id="PTHR11973:SF2">
    <property type="entry name" value="CD166 ANTIGEN"/>
    <property type="match status" value="1"/>
</dbReference>
<dbReference type="Pfam" id="PF13927">
    <property type="entry name" value="Ig_3"/>
    <property type="match status" value="1"/>
</dbReference>
<evidence type="ECO:0000256" key="12">
    <source>
        <dbReference type="ARBA" id="ARBA00023157"/>
    </source>
</evidence>
<evidence type="ECO:0000256" key="7">
    <source>
        <dbReference type="ARBA" id="ARBA00022859"/>
    </source>
</evidence>
<dbReference type="SMART" id="SM00409">
    <property type="entry name" value="IG"/>
    <property type="match status" value="3"/>
</dbReference>
<feature type="region of interest" description="Disordered" evidence="16">
    <location>
        <begin position="550"/>
        <end position="576"/>
    </location>
</feature>
<evidence type="ECO:0000256" key="3">
    <source>
        <dbReference type="ARBA" id="ARBA00004489"/>
    </source>
</evidence>
<dbReference type="GO" id="GO:0002250">
    <property type="term" value="P:adaptive immune response"/>
    <property type="evidence" value="ECO:0007669"/>
    <property type="project" value="UniProtKB-KW"/>
</dbReference>
<dbReference type="Proteomes" id="UP000314983">
    <property type="component" value="Chromosome 15"/>
</dbReference>
<evidence type="ECO:0000256" key="6">
    <source>
        <dbReference type="ARBA" id="ARBA00022737"/>
    </source>
</evidence>
<feature type="domain" description="Ig-like" evidence="19">
    <location>
        <begin position="412"/>
        <end position="496"/>
    </location>
</feature>
<dbReference type="GO" id="GO:0005886">
    <property type="term" value="C:plasma membrane"/>
    <property type="evidence" value="ECO:0007669"/>
    <property type="project" value="UniProtKB-SubCell"/>
</dbReference>
<organism evidence="20 21">
    <name type="scientific">Electrophorus electricus</name>
    <name type="common">Electric eel</name>
    <name type="synonym">Gymnotus electricus</name>
    <dbReference type="NCBI Taxonomy" id="8005"/>
    <lineage>
        <taxon>Eukaryota</taxon>
        <taxon>Metazoa</taxon>
        <taxon>Chordata</taxon>
        <taxon>Craniata</taxon>
        <taxon>Vertebrata</taxon>
        <taxon>Euteleostomi</taxon>
        <taxon>Actinopterygii</taxon>
        <taxon>Neopterygii</taxon>
        <taxon>Teleostei</taxon>
        <taxon>Ostariophysi</taxon>
        <taxon>Gymnotiformes</taxon>
        <taxon>Gymnotoidei</taxon>
        <taxon>Gymnotidae</taxon>
        <taxon>Electrophorus</taxon>
    </lineage>
</organism>
<dbReference type="InterPro" id="IPR036179">
    <property type="entry name" value="Ig-like_dom_sf"/>
</dbReference>
<reference evidence="20" key="5">
    <citation type="submission" date="2025-09" db="UniProtKB">
        <authorList>
            <consortium name="Ensembl"/>
        </authorList>
    </citation>
    <scope>IDENTIFICATION</scope>
</reference>
<evidence type="ECO:0000256" key="13">
    <source>
        <dbReference type="ARBA" id="ARBA00023180"/>
    </source>
</evidence>
<feature type="domain" description="Ig-like" evidence="19">
    <location>
        <begin position="137"/>
        <end position="240"/>
    </location>
</feature>
<evidence type="ECO:0000313" key="20">
    <source>
        <dbReference type="Ensembl" id="ENSEEEP00000022240.2"/>
    </source>
</evidence>
<keyword evidence="7" id="KW-0391">Immunity</keyword>
<dbReference type="InterPro" id="IPR007110">
    <property type="entry name" value="Ig-like_dom"/>
</dbReference>
<dbReference type="Gene3D" id="2.60.40.10">
    <property type="entry name" value="Immunoglobulins"/>
    <property type="match status" value="4"/>
</dbReference>
<keyword evidence="5 17" id="KW-0812">Transmembrane</keyword>
<keyword evidence="21" id="KW-1185">Reference proteome</keyword>
<proteinExistence type="predicted"/>
<reference evidence="20" key="3">
    <citation type="submission" date="2020-05" db="EMBL/GenBank/DDBJ databases">
        <title>Electrophorus electricus (electric eel) genome, fEleEle1, primary haplotype.</title>
        <authorList>
            <person name="Myers G."/>
            <person name="Meyer A."/>
            <person name="Fedrigo O."/>
            <person name="Formenti G."/>
            <person name="Rhie A."/>
            <person name="Tracey A."/>
            <person name="Sims Y."/>
            <person name="Jarvis E.D."/>
        </authorList>
    </citation>
    <scope>NUCLEOTIDE SEQUENCE [LARGE SCALE GENOMIC DNA]</scope>
</reference>
<evidence type="ECO:0000256" key="15">
    <source>
        <dbReference type="ARBA" id="ARBA00023319"/>
    </source>
</evidence>
<evidence type="ECO:0000256" key="1">
    <source>
        <dbReference type="ARBA" id="ARBA00004251"/>
    </source>
</evidence>
<comment type="subcellular location">
    <subcellularLocation>
        <location evidence="1">Cell membrane</location>
        <topology evidence="1">Single-pass type I membrane protein</topology>
    </subcellularLocation>
    <subcellularLocation>
        <location evidence="3">Cell projection</location>
        <location evidence="3">Axon</location>
    </subcellularLocation>
    <subcellularLocation>
        <location evidence="2">Cell projection</location>
        <location evidence="2">Dendrite</location>
    </subcellularLocation>
</comment>
<keyword evidence="12" id="KW-1015">Disulfide bond</keyword>
<dbReference type="InterPro" id="IPR051116">
    <property type="entry name" value="Surface_Rcpt/Adhesion_Mol"/>
</dbReference>
<keyword evidence="10" id="KW-1064">Adaptive immunity</keyword>
<dbReference type="GO" id="GO:0007155">
    <property type="term" value="P:cell adhesion"/>
    <property type="evidence" value="ECO:0007669"/>
    <property type="project" value="UniProtKB-KW"/>
</dbReference>
<evidence type="ECO:0000256" key="9">
    <source>
        <dbReference type="ARBA" id="ARBA00022989"/>
    </source>
</evidence>
<keyword evidence="11 17" id="KW-0472">Membrane</keyword>
<dbReference type="GO" id="GO:0030425">
    <property type="term" value="C:dendrite"/>
    <property type="evidence" value="ECO:0007669"/>
    <property type="project" value="UniProtKB-SubCell"/>
</dbReference>
<dbReference type="SUPFAM" id="SSF48726">
    <property type="entry name" value="Immunoglobulin"/>
    <property type="match status" value="4"/>
</dbReference>
<dbReference type="PANTHER" id="PTHR11973">
    <property type="entry name" value="CELL SURFACE GLYCOPROTEIN MUC18-RELATED"/>
    <property type="match status" value="1"/>
</dbReference>
<dbReference type="GO" id="GO:0021885">
    <property type="term" value="P:forebrain cell migration"/>
    <property type="evidence" value="ECO:0007669"/>
    <property type="project" value="Ensembl"/>
</dbReference>
<evidence type="ECO:0000256" key="18">
    <source>
        <dbReference type="SAM" id="SignalP"/>
    </source>
</evidence>
<reference evidence="21" key="2">
    <citation type="journal article" date="2017" name="Sci. Adv.">
        <title>A tail of two voltages: Proteomic comparison of the three electric organs of the electric eel.</title>
        <authorList>
            <person name="Traeger L.L."/>
            <person name="Sabat G."/>
            <person name="Barrett-Wilt G.A."/>
            <person name="Wells G.B."/>
            <person name="Sussman M.R."/>
        </authorList>
    </citation>
    <scope>NUCLEOTIDE SEQUENCE [LARGE SCALE GENOMIC DNA]</scope>
</reference>
<feature type="domain" description="Ig-like" evidence="19">
    <location>
        <begin position="246"/>
        <end position="330"/>
    </location>
</feature>
<keyword evidence="9 17" id="KW-1133">Transmembrane helix</keyword>
<dbReference type="InterPro" id="IPR013783">
    <property type="entry name" value="Ig-like_fold"/>
</dbReference>
<accession>A0A4W4FEK9</accession>
<keyword evidence="14" id="KW-0966">Cell projection</keyword>
<dbReference type="PROSITE" id="PS50835">
    <property type="entry name" value="IG_LIKE"/>
    <property type="match status" value="3"/>
</dbReference>
<gene>
    <name evidence="20" type="primary">alcamb</name>
</gene>
<dbReference type="GO" id="GO:0031290">
    <property type="term" value="P:retinal ganglion cell axon guidance"/>
    <property type="evidence" value="ECO:0007669"/>
    <property type="project" value="Ensembl"/>
</dbReference>
<sequence>MCLAYLSLQRICFSFFLTCLSHFFVPVSGLHTIVGQYGEAIEVPCNKGNVRPEEVFIAKWKYTNADGSTGDLLVKSQGMNTTLSDNADYHSRISLTRDLSLRISQAKLVDQKIFTCMVVIGADIFEHPVQVTVQKAPSVPTITNQAIEAEIGKLTTLGECSTQNAYPAANITWYKNGVPLTADQTAVKLTAAVHEDRATGLLSTSSKLEYAAVKGDLNAKFTCAIHHKSLTSDLLSGPVTFIINYPTENISLLVTPAGTIKEGDNVTLKCKADGNPPPTGYSFHIKGKKVTVEKSDTYTLMDVTRASSGEYKCSLVGNDTMAASRNIVVTYLDIALVTRGKVQKYVGDRFEAAMLVSASGEAQISWSKNNAKLNGAPRFDKLKYSDSGVYECVATMAGLVKKASFELAVQGPAEISRLTKRRSDDGMLKVLSCEALGSPKPTVQWSINGTNVSATESAFVEGKVIHRITISPTVNLTVNCTVTNSLGQDTQSIAVSTLFDEVTMDKQEQAESSREQTRLVVGVMVGLLLAAVAVGLTYWLYLKKTREGSWKTGEKEDGTLEESKKLEVKQNQKAEV</sequence>
<dbReference type="GO" id="GO:0042802">
    <property type="term" value="F:identical protein binding"/>
    <property type="evidence" value="ECO:0007669"/>
    <property type="project" value="Ensembl"/>
</dbReference>
<feature type="transmembrane region" description="Helical" evidence="17">
    <location>
        <begin position="519"/>
        <end position="541"/>
    </location>
</feature>
<keyword evidence="4" id="KW-1003">Cell membrane</keyword>
<dbReference type="CDD" id="cd00098">
    <property type="entry name" value="IgC1"/>
    <property type="match status" value="1"/>
</dbReference>
<dbReference type="InterPro" id="IPR013162">
    <property type="entry name" value="CD80_C2-set"/>
</dbReference>
<dbReference type="GeneTree" id="ENSGT00940000156881"/>
<reference evidence="21" key="1">
    <citation type="journal article" date="2014" name="Science">
        <title>Nonhuman genetics. Genomic basis for the convergent evolution of electric organs.</title>
        <authorList>
            <person name="Gallant J.R."/>
            <person name="Traeger L.L."/>
            <person name="Volkening J.D."/>
            <person name="Moffett H."/>
            <person name="Chen P.H."/>
            <person name="Novina C.D."/>
            <person name="Phillips G.N.Jr."/>
            <person name="Anand R."/>
            <person name="Wells G.B."/>
            <person name="Pinch M."/>
            <person name="Guth R."/>
            <person name="Unguez G.A."/>
            <person name="Albert J.S."/>
            <person name="Zakon H.H."/>
            <person name="Samanta M.P."/>
            <person name="Sussman M.R."/>
        </authorList>
    </citation>
    <scope>NUCLEOTIDE SEQUENCE [LARGE SCALE GENOMIC DNA]</scope>
</reference>
<dbReference type="OMA" id="FACSVTY"/>
<evidence type="ECO:0000256" key="14">
    <source>
        <dbReference type="ARBA" id="ARBA00023273"/>
    </source>
</evidence>
<dbReference type="Pfam" id="PF07679">
    <property type="entry name" value="I-set"/>
    <property type="match status" value="1"/>
</dbReference>
<keyword evidence="6" id="KW-0677">Repeat</keyword>
<evidence type="ECO:0000256" key="16">
    <source>
        <dbReference type="SAM" id="MobiDB-lite"/>
    </source>
</evidence>
<evidence type="ECO:0000256" key="17">
    <source>
        <dbReference type="SAM" id="Phobius"/>
    </source>
</evidence>
<evidence type="ECO:0000256" key="5">
    <source>
        <dbReference type="ARBA" id="ARBA00022692"/>
    </source>
</evidence>
<evidence type="ECO:0000256" key="10">
    <source>
        <dbReference type="ARBA" id="ARBA00023130"/>
    </source>
</evidence>
<evidence type="ECO:0000256" key="2">
    <source>
        <dbReference type="ARBA" id="ARBA00004279"/>
    </source>
</evidence>
<feature type="signal peptide" evidence="18">
    <location>
        <begin position="1"/>
        <end position="29"/>
    </location>
</feature>
<evidence type="ECO:0000259" key="19">
    <source>
        <dbReference type="PROSITE" id="PS50835"/>
    </source>
</evidence>
<evidence type="ECO:0000256" key="11">
    <source>
        <dbReference type="ARBA" id="ARBA00023136"/>
    </source>
</evidence>
<dbReference type="InterPro" id="IPR003599">
    <property type="entry name" value="Ig_sub"/>
</dbReference>
<dbReference type="InterPro" id="IPR013098">
    <property type="entry name" value="Ig_I-set"/>
</dbReference>
<keyword evidence="8" id="KW-0130">Cell adhesion</keyword>
<evidence type="ECO:0000313" key="21">
    <source>
        <dbReference type="Proteomes" id="UP000314983"/>
    </source>
</evidence>
<dbReference type="SMART" id="SM00408">
    <property type="entry name" value="IGc2"/>
    <property type="match status" value="3"/>
</dbReference>
<keyword evidence="15" id="KW-0393">Immunoglobulin domain</keyword>
<dbReference type="AlphaFoldDB" id="A0A4W4FEK9"/>
<dbReference type="Ensembl" id="ENSEEET00000022490.2">
    <property type="protein sequence ID" value="ENSEEEP00000022240.2"/>
    <property type="gene ID" value="ENSEEEG00000010582.2"/>
</dbReference>
<protein>
    <recommendedName>
        <fullName evidence="19">Ig-like domain-containing protein</fullName>
    </recommendedName>
</protein>
<dbReference type="STRING" id="8005.ENSEEEP00000022240"/>
<name>A0A4W4FEK9_ELEEL</name>
<feature type="chain" id="PRO_5044340458" description="Ig-like domain-containing protein" evidence="18">
    <location>
        <begin position="30"/>
        <end position="576"/>
    </location>
</feature>
<keyword evidence="18" id="KW-0732">Signal</keyword>
<dbReference type="GO" id="GO:0030424">
    <property type="term" value="C:axon"/>
    <property type="evidence" value="ECO:0007669"/>
    <property type="project" value="UniProtKB-SubCell"/>
</dbReference>
<keyword evidence="13" id="KW-0325">Glycoprotein</keyword>
<reference evidence="20" key="4">
    <citation type="submission" date="2025-08" db="UniProtKB">
        <authorList>
            <consortium name="Ensembl"/>
        </authorList>
    </citation>
    <scope>IDENTIFICATION</scope>
</reference>
<dbReference type="Pfam" id="PF08205">
    <property type="entry name" value="C2-set_2"/>
    <property type="match status" value="1"/>
</dbReference>
<evidence type="ECO:0000256" key="8">
    <source>
        <dbReference type="ARBA" id="ARBA00022889"/>
    </source>
</evidence>
<dbReference type="InterPro" id="IPR003598">
    <property type="entry name" value="Ig_sub2"/>
</dbReference>
<dbReference type="GO" id="GO:0060385">
    <property type="term" value="P:axonogenesis involved in innervation"/>
    <property type="evidence" value="ECO:0007669"/>
    <property type="project" value="Ensembl"/>
</dbReference>